<proteinExistence type="predicted"/>
<keyword evidence="4" id="KW-0223">Dioxygenase</keyword>
<keyword evidence="3" id="KW-0847">Vitamin C</keyword>
<dbReference type="SMART" id="SM00702">
    <property type="entry name" value="P4Hc"/>
    <property type="match status" value="1"/>
</dbReference>
<dbReference type="PANTHER" id="PTHR12907">
    <property type="entry name" value="EGL NINE HOMOLOG-RELATED"/>
    <property type="match status" value="1"/>
</dbReference>
<dbReference type="GO" id="GO:0031418">
    <property type="term" value="F:L-ascorbic acid binding"/>
    <property type="evidence" value="ECO:0007669"/>
    <property type="project" value="UniProtKB-KW"/>
</dbReference>
<dbReference type="KEGG" id="sgn:SGRA_0329"/>
<evidence type="ECO:0000256" key="3">
    <source>
        <dbReference type="ARBA" id="ARBA00022896"/>
    </source>
</evidence>
<evidence type="ECO:0000256" key="2">
    <source>
        <dbReference type="ARBA" id="ARBA00022723"/>
    </source>
</evidence>
<dbReference type="InterPro" id="IPR044862">
    <property type="entry name" value="Pro_4_hyd_alph_FE2OG_OXY"/>
</dbReference>
<dbReference type="PROSITE" id="PS51471">
    <property type="entry name" value="FE2OG_OXY"/>
    <property type="match status" value="1"/>
</dbReference>
<dbReference type="eggNOG" id="COG3751">
    <property type="taxonomic scope" value="Bacteria"/>
</dbReference>
<evidence type="ECO:0000256" key="6">
    <source>
        <dbReference type="ARBA" id="ARBA00023004"/>
    </source>
</evidence>
<organism evidence="8 9">
    <name type="scientific">Saprospira grandis (strain Lewin)</name>
    <dbReference type="NCBI Taxonomy" id="984262"/>
    <lineage>
        <taxon>Bacteria</taxon>
        <taxon>Pseudomonadati</taxon>
        <taxon>Bacteroidota</taxon>
        <taxon>Saprospiria</taxon>
        <taxon>Saprospirales</taxon>
        <taxon>Saprospiraceae</taxon>
        <taxon>Saprospira</taxon>
    </lineage>
</organism>
<dbReference type="GO" id="GO:0071456">
    <property type="term" value="P:cellular response to hypoxia"/>
    <property type="evidence" value="ECO:0007669"/>
    <property type="project" value="TreeGrafter"/>
</dbReference>
<dbReference type="AlphaFoldDB" id="H6L7N6"/>
<dbReference type="Pfam" id="PF13640">
    <property type="entry name" value="2OG-FeII_Oxy_3"/>
    <property type="match status" value="1"/>
</dbReference>
<keyword evidence="6" id="KW-0408">Iron</keyword>
<keyword evidence="5" id="KW-0560">Oxidoreductase</keyword>
<reference evidence="8 9" key="1">
    <citation type="journal article" date="2012" name="Stand. Genomic Sci.">
        <title>Complete genome sequencing and analysis of Saprospira grandis str. Lewin, a predatory marine bacterium.</title>
        <authorList>
            <person name="Saw J.H."/>
            <person name="Yuryev A."/>
            <person name="Kanbe M."/>
            <person name="Hou S."/>
            <person name="Young A.G."/>
            <person name="Aizawa S."/>
            <person name="Alam M."/>
        </authorList>
    </citation>
    <scope>NUCLEOTIDE SEQUENCE [LARGE SCALE GENOMIC DNA]</scope>
    <source>
        <strain evidence="8 9">Lewin</strain>
    </source>
</reference>
<evidence type="ECO:0000313" key="8">
    <source>
        <dbReference type="EMBL" id="AFC23068.1"/>
    </source>
</evidence>
<dbReference type="HOGENOM" id="CLU_022206_1_0_10"/>
<dbReference type="PANTHER" id="PTHR12907:SF26">
    <property type="entry name" value="HIF PROLYL HYDROXYLASE, ISOFORM C"/>
    <property type="match status" value="1"/>
</dbReference>
<evidence type="ECO:0000256" key="5">
    <source>
        <dbReference type="ARBA" id="ARBA00023002"/>
    </source>
</evidence>
<dbReference type="SUPFAM" id="SSF51197">
    <property type="entry name" value="Clavaminate synthase-like"/>
    <property type="match status" value="1"/>
</dbReference>
<dbReference type="GO" id="GO:0008198">
    <property type="term" value="F:ferrous iron binding"/>
    <property type="evidence" value="ECO:0007669"/>
    <property type="project" value="TreeGrafter"/>
</dbReference>
<keyword evidence="2" id="KW-0479">Metal-binding</keyword>
<dbReference type="InterPro" id="IPR051559">
    <property type="entry name" value="HIF_prolyl_hydroxylases"/>
</dbReference>
<dbReference type="InterPro" id="IPR006620">
    <property type="entry name" value="Pro_4_hyd_alph"/>
</dbReference>
<evidence type="ECO:0000256" key="1">
    <source>
        <dbReference type="ARBA" id="ARBA00001961"/>
    </source>
</evidence>
<comment type="cofactor">
    <cofactor evidence="1">
        <name>L-ascorbate</name>
        <dbReference type="ChEBI" id="CHEBI:38290"/>
    </cofactor>
</comment>
<dbReference type="GO" id="GO:0031543">
    <property type="term" value="F:peptidyl-proline dioxygenase activity"/>
    <property type="evidence" value="ECO:0007669"/>
    <property type="project" value="TreeGrafter"/>
</dbReference>
<keyword evidence="9" id="KW-1185">Reference proteome</keyword>
<evidence type="ECO:0000313" key="9">
    <source>
        <dbReference type="Proteomes" id="UP000007519"/>
    </source>
</evidence>
<dbReference type="EMBL" id="CP002831">
    <property type="protein sequence ID" value="AFC23068.1"/>
    <property type="molecule type" value="Genomic_DNA"/>
</dbReference>
<evidence type="ECO:0000259" key="7">
    <source>
        <dbReference type="PROSITE" id="PS51471"/>
    </source>
</evidence>
<dbReference type="RefSeq" id="WP_014373315.1">
    <property type="nucleotide sequence ID" value="NC_016940.1"/>
</dbReference>
<protein>
    <submittedName>
        <fullName evidence="8">2OG-Fe(II) oxygenase</fullName>
    </submittedName>
</protein>
<name>H6L7N6_SAPGL</name>
<dbReference type="InterPro" id="IPR005123">
    <property type="entry name" value="Oxoglu/Fe-dep_dioxygenase_dom"/>
</dbReference>
<accession>H6L7N6</accession>
<dbReference type="Proteomes" id="UP000007519">
    <property type="component" value="Chromosome"/>
</dbReference>
<sequence length="195" mass="22439">MEEKYESLITGIIEQGYGLVDDFLPAPFVAQIRTYLLAQKAQSKFKTAGIGQQAAQHTTIRNDQILWIEPHSPETLEARYQQALMGFLHYLNHSCYTGLRSAEMHYAFYDIGSFYKMHVDRFQHDSRRQFSAIFYLNENWADTDGGELLLQLPNGQEVKIAPKAGRFVCFRSHELPHAVLPAKRARLSITAWMLK</sequence>
<gene>
    <name evidence="8" type="ordered locus">SGRA_0329</name>
</gene>
<feature type="domain" description="Fe2OG dioxygenase" evidence="7">
    <location>
        <begin position="100"/>
        <end position="195"/>
    </location>
</feature>
<dbReference type="OrthoDB" id="9783171at2"/>
<dbReference type="Gene3D" id="2.60.120.620">
    <property type="entry name" value="q2cbj1_9rhob like domain"/>
    <property type="match status" value="1"/>
</dbReference>
<evidence type="ECO:0000256" key="4">
    <source>
        <dbReference type="ARBA" id="ARBA00022964"/>
    </source>
</evidence>
<dbReference type="STRING" id="984262.SGRA_0329"/>